<keyword evidence="3" id="KW-0804">Transcription</keyword>
<evidence type="ECO:0000313" key="5">
    <source>
        <dbReference type="EMBL" id="PWJ60270.1"/>
    </source>
</evidence>
<evidence type="ECO:0000256" key="1">
    <source>
        <dbReference type="ARBA" id="ARBA00023015"/>
    </source>
</evidence>
<evidence type="ECO:0000313" key="6">
    <source>
        <dbReference type="Proteomes" id="UP000245880"/>
    </source>
</evidence>
<dbReference type="Pfam" id="PF12833">
    <property type="entry name" value="HTH_18"/>
    <property type="match status" value="1"/>
</dbReference>
<dbReference type="PANTHER" id="PTHR43280:SF32">
    <property type="entry name" value="TRANSCRIPTIONAL REGULATORY PROTEIN"/>
    <property type="match status" value="1"/>
</dbReference>
<protein>
    <submittedName>
        <fullName evidence="5">AraC-like DNA-binding protein</fullName>
    </submittedName>
</protein>
<dbReference type="SMART" id="SM00342">
    <property type="entry name" value="HTH_ARAC"/>
    <property type="match status" value="1"/>
</dbReference>
<dbReference type="GO" id="GO:0043565">
    <property type="term" value="F:sequence-specific DNA binding"/>
    <property type="evidence" value="ECO:0007669"/>
    <property type="project" value="InterPro"/>
</dbReference>
<dbReference type="PANTHER" id="PTHR43280">
    <property type="entry name" value="ARAC-FAMILY TRANSCRIPTIONAL REGULATOR"/>
    <property type="match status" value="1"/>
</dbReference>
<accession>A0A316AUA5</accession>
<dbReference type="SUPFAM" id="SSF46689">
    <property type="entry name" value="Homeodomain-like"/>
    <property type="match status" value="1"/>
</dbReference>
<dbReference type="EMBL" id="QGDT01000001">
    <property type="protein sequence ID" value="PWJ60270.1"/>
    <property type="molecule type" value="Genomic_DNA"/>
</dbReference>
<keyword evidence="6" id="KW-1185">Reference proteome</keyword>
<dbReference type="AlphaFoldDB" id="A0A316AUA5"/>
<dbReference type="RefSeq" id="WP_109672415.1">
    <property type="nucleotide sequence ID" value="NZ_QGDT01000001.1"/>
</dbReference>
<evidence type="ECO:0000259" key="4">
    <source>
        <dbReference type="PROSITE" id="PS01124"/>
    </source>
</evidence>
<dbReference type="InterPro" id="IPR020449">
    <property type="entry name" value="Tscrpt_reg_AraC-type_HTH"/>
</dbReference>
<gene>
    <name evidence="5" type="ORF">CLV98_101451</name>
</gene>
<dbReference type="InterPro" id="IPR018060">
    <property type="entry name" value="HTH_AraC"/>
</dbReference>
<name>A0A316AUA5_9BACT</name>
<dbReference type="OrthoDB" id="646090at2"/>
<organism evidence="5 6">
    <name type="scientific">Dyadobacter jejuensis</name>
    <dbReference type="NCBI Taxonomy" id="1082580"/>
    <lineage>
        <taxon>Bacteria</taxon>
        <taxon>Pseudomonadati</taxon>
        <taxon>Bacteroidota</taxon>
        <taxon>Cytophagia</taxon>
        <taxon>Cytophagales</taxon>
        <taxon>Spirosomataceae</taxon>
        <taxon>Dyadobacter</taxon>
    </lineage>
</organism>
<dbReference type="PRINTS" id="PR00032">
    <property type="entry name" value="HTHARAC"/>
</dbReference>
<keyword evidence="1" id="KW-0805">Transcription regulation</keyword>
<evidence type="ECO:0000256" key="2">
    <source>
        <dbReference type="ARBA" id="ARBA00023125"/>
    </source>
</evidence>
<reference evidence="5 6" key="1">
    <citation type="submission" date="2018-03" db="EMBL/GenBank/DDBJ databases">
        <title>Genomic Encyclopedia of Archaeal and Bacterial Type Strains, Phase II (KMG-II): from individual species to whole genera.</title>
        <authorList>
            <person name="Goeker M."/>
        </authorList>
    </citation>
    <scope>NUCLEOTIDE SEQUENCE [LARGE SCALE GENOMIC DNA]</scope>
    <source>
        <strain evidence="5 6">DSM 100346</strain>
    </source>
</reference>
<proteinExistence type="predicted"/>
<keyword evidence="2 5" id="KW-0238">DNA-binding</keyword>
<feature type="domain" description="HTH araC/xylS-type" evidence="4">
    <location>
        <begin position="207"/>
        <end position="305"/>
    </location>
</feature>
<dbReference type="Gene3D" id="1.10.10.60">
    <property type="entry name" value="Homeodomain-like"/>
    <property type="match status" value="1"/>
</dbReference>
<comment type="caution">
    <text evidence="5">The sequence shown here is derived from an EMBL/GenBank/DDBJ whole genome shotgun (WGS) entry which is preliminary data.</text>
</comment>
<dbReference type="Proteomes" id="UP000245880">
    <property type="component" value="Unassembled WGS sequence"/>
</dbReference>
<dbReference type="PROSITE" id="PS01124">
    <property type="entry name" value="HTH_ARAC_FAMILY_2"/>
    <property type="match status" value="1"/>
</dbReference>
<dbReference type="InterPro" id="IPR009057">
    <property type="entry name" value="Homeodomain-like_sf"/>
</dbReference>
<sequence length="312" mass="36650">MPAEDNLHAQTLHDLYRNQGIPLEGLETESGFTIHFLEESFKELPYRSAPFRPYYFSFLFIKNASGKYTIDDRQFEVSSHTAYFTNPGNYRLFEWDRIEHTCLITFSEAFLKTYVHRDVYKDFSFLLSETVSPRILSDEQFEQVEVLYQLIRREYKGHATYKNKIIGSLMVALLLKLKEYFFQDYHPLIEGTRSSLIVKTFKQNLEQHFQELIHGKVDRMYRVQDYAGLQALHANYLSSVVKSKTGKAIGQWIAERLTTEARLMLLNPRLTIKEIAFRLGFLETAHFSNHFKKHTGLSPVEYRKQESSKPNS</sequence>
<evidence type="ECO:0000256" key="3">
    <source>
        <dbReference type="ARBA" id="ARBA00023163"/>
    </source>
</evidence>
<dbReference type="GO" id="GO:0003700">
    <property type="term" value="F:DNA-binding transcription factor activity"/>
    <property type="evidence" value="ECO:0007669"/>
    <property type="project" value="InterPro"/>
</dbReference>